<dbReference type="PANTHER" id="PTHR11384:SF59">
    <property type="entry name" value="LYSOSOMAL COBALAMIN TRANSPORTER ABCD4"/>
    <property type="match status" value="1"/>
</dbReference>
<dbReference type="Proteomes" id="UP000001054">
    <property type="component" value="Chromosome"/>
</dbReference>
<dbReference type="InterPro" id="IPR009248">
    <property type="entry name" value="SbmA_BacA"/>
</dbReference>
<name>C3MG64_SINFN</name>
<evidence type="ECO:0000256" key="4">
    <source>
        <dbReference type="ARBA" id="ARBA00022989"/>
    </source>
</evidence>
<reference evidence="7 8" key="1">
    <citation type="journal article" date="2009" name="Appl. Environ. Microbiol.">
        <title>Rhizobium sp. strain NGR234 possesses a remarkable number of secretion systems.</title>
        <authorList>
            <person name="Schmeisser C."/>
            <person name="Liesegang H."/>
            <person name="Krysciak D."/>
            <person name="Bakkou N."/>
            <person name="Le Quere A."/>
            <person name="Wollherr A."/>
            <person name="Heinemeyer I."/>
            <person name="Morgenstern B."/>
            <person name="Pommerening-Roeser A."/>
            <person name="Flores M."/>
            <person name="Palacios R."/>
            <person name="Brenner S."/>
            <person name="Gottschalk G."/>
            <person name="Schmitz R.A."/>
            <person name="Broughton W.J."/>
            <person name="Perret X."/>
            <person name="Strittmatter A.W."/>
            <person name="Streit W.R."/>
        </authorList>
    </citation>
    <scope>NUCLEOTIDE SEQUENCE [LARGE SCALE GENOMIC DNA]</scope>
    <source>
        <strain evidence="8">NBRC 101917 / NGR234</strain>
    </source>
</reference>
<evidence type="ECO:0000256" key="2">
    <source>
        <dbReference type="ARBA" id="ARBA00022448"/>
    </source>
</evidence>
<dbReference type="PANTHER" id="PTHR11384">
    <property type="entry name" value="ATP-BINDING CASSETTE, SUB-FAMILY D MEMBER"/>
    <property type="match status" value="1"/>
</dbReference>
<comment type="subcellular location">
    <subcellularLocation>
        <location evidence="1">Cell membrane</location>
        <topology evidence="1">Multi-pass membrane protein</topology>
    </subcellularLocation>
</comment>
<evidence type="ECO:0000256" key="1">
    <source>
        <dbReference type="ARBA" id="ARBA00004651"/>
    </source>
</evidence>
<dbReference type="eggNOG" id="COG1133">
    <property type="taxonomic scope" value="Bacteria"/>
</dbReference>
<keyword evidence="3 6" id="KW-0812">Transmembrane</keyword>
<dbReference type="GO" id="GO:0015833">
    <property type="term" value="P:peptide transport"/>
    <property type="evidence" value="ECO:0007669"/>
    <property type="project" value="InterPro"/>
</dbReference>
<dbReference type="GO" id="GO:1904680">
    <property type="term" value="F:peptide transmembrane transporter activity"/>
    <property type="evidence" value="ECO:0007669"/>
    <property type="project" value="InterPro"/>
</dbReference>
<proteinExistence type="predicted"/>
<evidence type="ECO:0000256" key="3">
    <source>
        <dbReference type="ARBA" id="ARBA00022692"/>
    </source>
</evidence>
<feature type="transmembrane region" description="Helical" evidence="6">
    <location>
        <begin position="106"/>
        <end position="126"/>
    </location>
</feature>
<dbReference type="PATRIC" id="fig|394.7.peg.5197"/>
<dbReference type="OrthoDB" id="8233587at2"/>
<dbReference type="GO" id="GO:0005524">
    <property type="term" value="F:ATP binding"/>
    <property type="evidence" value="ECO:0007669"/>
    <property type="project" value="InterPro"/>
</dbReference>
<dbReference type="SUPFAM" id="SSF90123">
    <property type="entry name" value="ABC transporter transmembrane region"/>
    <property type="match status" value="1"/>
</dbReference>
<dbReference type="InterPro" id="IPR050835">
    <property type="entry name" value="ABC_transporter_sub-D"/>
</dbReference>
<keyword evidence="2" id="KW-0813">Transport</keyword>
<keyword evidence="8" id="KW-1185">Reference proteome</keyword>
<dbReference type="NCBIfam" id="NF008306">
    <property type="entry name" value="PRK11098.1"/>
    <property type="match status" value="1"/>
</dbReference>
<protein>
    <submittedName>
        <fullName evidence="7">Bacteroid development protein BacA</fullName>
    </submittedName>
</protein>
<dbReference type="HOGENOM" id="CLU_045533_0_0_5"/>
<dbReference type="EMBL" id="CP001389">
    <property type="protein sequence ID" value="ACP26136.1"/>
    <property type="molecule type" value="Genomic_DNA"/>
</dbReference>
<dbReference type="NCBIfam" id="NF009036">
    <property type="entry name" value="PRK12369.1"/>
    <property type="match status" value="1"/>
</dbReference>
<evidence type="ECO:0000313" key="8">
    <source>
        <dbReference type="Proteomes" id="UP000001054"/>
    </source>
</evidence>
<gene>
    <name evidence="7" type="primary">bacA</name>
    <name evidence="7" type="ordered locus">NGR_c23770</name>
</gene>
<organism evidence="7 8">
    <name type="scientific">Sinorhizobium fredii (strain NBRC 101917 / NGR234)</name>
    <dbReference type="NCBI Taxonomy" id="394"/>
    <lineage>
        <taxon>Bacteria</taxon>
        <taxon>Pseudomonadati</taxon>
        <taxon>Pseudomonadota</taxon>
        <taxon>Alphaproteobacteria</taxon>
        <taxon>Hyphomicrobiales</taxon>
        <taxon>Rhizobiaceae</taxon>
        <taxon>Sinorhizobium/Ensifer group</taxon>
        <taxon>Sinorhizobium</taxon>
    </lineage>
</organism>
<feature type="transmembrane region" description="Helical" evidence="6">
    <location>
        <begin position="167"/>
        <end position="186"/>
    </location>
</feature>
<keyword evidence="5 6" id="KW-0472">Membrane</keyword>
<feature type="transmembrane region" description="Helical" evidence="6">
    <location>
        <begin position="294"/>
        <end position="314"/>
    </location>
</feature>
<evidence type="ECO:0000256" key="6">
    <source>
        <dbReference type="SAM" id="Phobius"/>
    </source>
</evidence>
<dbReference type="Pfam" id="PF05992">
    <property type="entry name" value="SbmA_BacA"/>
    <property type="match status" value="1"/>
</dbReference>
<evidence type="ECO:0000256" key="5">
    <source>
        <dbReference type="ARBA" id="ARBA00023136"/>
    </source>
</evidence>
<dbReference type="STRING" id="394.NGR_c23770"/>
<dbReference type="GO" id="GO:0005886">
    <property type="term" value="C:plasma membrane"/>
    <property type="evidence" value="ECO:0007669"/>
    <property type="project" value="UniProtKB-SubCell"/>
</dbReference>
<dbReference type="AlphaFoldDB" id="C3MG64"/>
<keyword evidence="4 6" id="KW-1133">Transmembrane helix</keyword>
<evidence type="ECO:0000313" key="7">
    <source>
        <dbReference type="EMBL" id="ACP26136.1"/>
    </source>
</evidence>
<dbReference type="KEGG" id="rhi:NGR_c23770"/>
<feature type="transmembrane region" description="Helical" evidence="6">
    <location>
        <begin position="20"/>
        <end position="39"/>
    </location>
</feature>
<feature type="transmembrane region" description="Helical" evidence="6">
    <location>
        <begin position="206"/>
        <end position="227"/>
    </location>
</feature>
<accession>C3MG64</accession>
<sequence length="378" mass="43608">MAEGTEPIGATYFVTPDKLYFYLYFLLCGGIFGGAWRFYDREHRWFNWSVWGSIFIIFSTYFGVLVSLAVNNWRRPFFDLLQAALEHKPGVTAGDFYTLLIKFSEIGAVAVFVFVVTRFLISHYVFRWRTAMNEFYMSQWARLRHIEGASQRVQEDTMRFADISEGLGVNLIDAVMTLVAFLPLLLSLSKHVPELPILGAVPYSLFWLALVWSMFGTVLLAVVGVKLPGIAFRNQRVEAAYRKELVYGEDDESRATPPTVAELFDNVRRNYFRMYFHYLYFNMVRSIYNQADSVFVYFFLVPTFVAGTITMGILQQILTAFGQVSSSFQYLVNSWTTIIELLSIHKRLRAFESILYEQPLPEIDQQFIKAGGQEELAL</sequence>
<feature type="transmembrane region" description="Helical" evidence="6">
    <location>
        <begin position="51"/>
        <end position="70"/>
    </location>
</feature>
<dbReference type="InterPro" id="IPR036640">
    <property type="entry name" value="ABC1_TM_sf"/>
</dbReference>